<dbReference type="Proteomes" id="UP000076738">
    <property type="component" value="Unassembled WGS sequence"/>
</dbReference>
<sequence length="164" mass="19062">MGLLVYHLQGFWIPLDHLREWWEQQDEMIYAWDNRNTGTISLGLIDRLKTKYGLTMMDRMVTGKHTVDYCDLWVYKRPSKKAVYGYRGLLHLALAPWSHEGSQNLARLRQEVCLRAASGWRHEEDICDDRVFVSWAAQDCKGPGGLGIGRMAGRPRDIEDERQP</sequence>
<proteinExistence type="predicted"/>
<accession>A0A167ITS1</accession>
<organism evidence="1 2">
    <name type="scientific">Calocera viscosa (strain TUFC12733)</name>
    <dbReference type="NCBI Taxonomy" id="1330018"/>
    <lineage>
        <taxon>Eukaryota</taxon>
        <taxon>Fungi</taxon>
        <taxon>Dikarya</taxon>
        <taxon>Basidiomycota</taxon>
        <taxon>Agaricomycotina</taxon>
        <taxon>Dacrymycetes</taxon>
        <taxon>Dacrymycetales</taxon>
        <taxon>Dacrymycetaceae</taxon>
        <taxon>Calocera</taxon>
    </lineage>
</organism>
<name>A0A167ITS1_CALVF</name>
<gene>
    <name evidence="1" type="ORF">CALVIDRAFT_284229</name>
</gene>
<keyword evidence="2" id="KW-1185">Reference proteome</keyword>
<evidence type="ECO:0000313" key="2">
    <source>
        <dbReference type="Proteomes" id="UP000076738"/>
    </source>
</evidence>
<reference evidence="1 2" key="1">
    <citation type="journal article" date="2016" name="Mol. Biol. Evol.">
        <title>Comparative Genomics of Early-Diverging Mushroom-Forming Fungi Provides Insights into the Origins of Lignocellulose Decay Capabilities.</title>
        <authorList>
            <person name="Nagy L.G."/>
            <person name="Riley R."/>
            <person name="Tritt A."/>
            <person name="Adam C."/>
            <person name="Daum C."/>
            <person name="Floudas D."/>
            <person name="Sun H."/>
            <person name="Yadav J.S."/>
            <person name="Pangilinan J."/>
            <person name="Larsson K.H."/>
            <person name="Matsuura K."/>
            <person name="Barry K."/>
            <person name="Labutti K."/>
            <person name="Kuo R."/>
            <person name="Ohm R.A."/>
            <person name="Bhattacharya S.S."/>
            <person name="Shirouzu T."/>
            <person name="Yoshinaga Y."/>
            <person name="Martin F.M."/>
            <person name="Grigoriev I.V."/>
            <person name="Hibbett D.S."/>
        </authorList>
    </citation>
    <scope>NUCLEOTIDE SEQUENCE [LARGE SCALE GENOMIC DNA]</scope>
    <source>
        <strain evidence="1 2">TUFC12733</strain>
    </source>
</reference>
<dbReference type="AlphaFoldDB" id="A0A167ITS1"/>
<protein>
    <submittedName>
        <fullName evidence="1">Uncharacterized protein</fullName>
    </submittedName>
</protein>
<dbReference type="EMBL" id="KV417305">
    <property type="protein sequence ID" value="KZO92951.1"/>
    <property type="molecule type" value="Genomic_DNA"/>
</dbReference>
<evidence type="ECO:0000313" key="1">
    <source>
        <dbReference type="EMBL" id="KZO92951.1"/>
    </source>
</evidence>